<dbReference type="SUPFAM" id="SSF53335">
    <property type="entry name" value="S-adenosyl-L-methionine-dependent methyltransferases"/>
    <property type="match status" value="1"/>
</dbReference>
<evidence type="ECO:0000256" key="3">
    <source>
        <dbReference type="ARBA" id="ARBA00022679"/>
    </source>
</evidence>
<dbReference type="Pfam" id="PF05175">
    <property type="entry name" value="MTS"/>
    <property type="match status" value="1"/>
</dbReference>
<evidence type="ECO:0000256" key="6">
    <source>
        <dbReference type="HAMAP-Rule" id="MF_01872"/>
    </source>
</evidence>
<proteinExistence type="inferred from homology"/>
<evidence type="ECO:0000256" key="4">
    <source>
        <dbReference type="ARBA" id="ARBA00022691"/>
    </source>
</evidence>
<dbReference type="AlphaFoldDB" id="A0A9X3HY19"/>
<comment type="subcellular location">
    <subcellularLocation>
        <location evidence="6">Cytoplasm</location>
    </subcellularLocation>
</comment>
<dbReference type="Proteomes" id="UP001155587">
    <property type="component" value="Unassembled WGS sequence"/>
</dbReference>
<dbReference type="InterPro" id="IPR022882">
    <property type="entry name" value="tRNA_adenine-N6_MeTrfase"/>
</dbReference>
<feature type="domain" description="Methyltransferase small" evidence="7">
    <location>
        <begin position="42"/>
        <end position="131"/>
    </location>
</feature>
<evidence type="ECO:0000313" key="8">
    <source>
        <dbReference type="EMBL" id="MCW8347884.1"/>
    </source>
</evidence>
<keyword evidence="2 6" id="KW-0489">Methyltransferase</keyword>
<name>A0A9X3HY19_9VIBR</name>
<dbReference type="GO" id="GO:0008033">
    <property type="term" value="P:tRNA processing"/>
    <property type="evidence" value="ECO:0007669"/>
    <property type="project" value="UniProtKB-UniRule"/>
</dbReference>
<keyword evidence="9" id="KW-1185">Reference proteome</keyword>
<dbReference type="GO" id="GO:0032259">
    <property type="term" value="P:methylation"/>
    <property type="evidence" value="ECO:0007669"/>
    <property type="project" value="UniProtKB-KW"/>
</dbReference>
<comment type="catalytic activity">
    <reaction evidence="6">
        <text>adenosine(37) in tRNA1(Val) + S-adenosyl-L-methionine = N(6)-methyladenosine(37) in tRNA1(Val) + S-adenosyl-L-homocysteine + H(+)</text>
        <dbReference type="Rhea" id="RHEA:43160"/>
        <dbReference type="Rhea" id="RHEA-COMP:10369"/>
        <dbReference type="Rhea" id="RHEA-COMP:10370"/>
        <dbReference type="ChEBI" id="CHEBI:15378"/>
        <dbReference type="ChEBI" id="CHEBI:57856"/>
        <dbReference type="ChEBI" id="CHEBI:59789"/>
        <dbReference type="ChEBI" id="CHEBI:74411"/>
        <dbReference type="ChEBI" id="CHEBI:74449"/>
        <dbReference type="EC" id="2.1.1.223"/>
    </reaction>
</comment>
<dbReference type="GO" id="GO:0003676">
    <property type="term" value="F:nucleic acid binding"/>
    <property type="evidence" value="ECO:0007669"/>
    <property type="project" value="InterPro"/>
</dbReference>
<dbReference type="PROSITE" id="PS00092">
    <property type="entry name" value="N6_MTASE"/>
    <property type="match status" value="1"/>
</dbReference>
<reference evidence="8" key="1">
    <citation type="submission" date="2022-02" db="EMBL/GenBank/DDBJ databases">
        <title>Vibrio sp. nov, a new bacterium isolated from seawater.</title>
        <authorList>
            <person name="Yuan Y."/>
        </authorList>
    </citation>
    <scope>NUCLEOTIDE SEQUENCE</scope>
    <source>
        <strain evidence="8">ZSDZ65</strain>
    </source>
</reference>
<evidence type="ECO:0000256" key="2">
    <source>
        <dbReference type="ARBA" id="ARBA00022603"/>
    </source>
</evidence>
<organism evidence="8 9">
    <name type="scientific">Vibrio qingdaonensis</name>
    <dbReference type="NCBI Taxonomy" id="2829491"/>
    <lineage>
        <taxon>Bacteria</taxon>
        <taxon>Pseudomonadati</taxon>
        <taxon>Pseudomonadota</taxon>
        <taxon>Gammaproteobacteria</taxon>
        <taxon>Vibrionales</taxon>
        <taxon>Vibrionaceae</taxon>
        <taxon>Vibrio</taxon>
    </lineage>
</organism>
<dbReference type="GO" id="GO:0016430">
    <property type="term" value="F:tRNA (adenine-N6)-methyltransferase activity"/>
    <property type="evidence" value="ECO:0007669"/>
    <property type="project" value="UniProtKB-UniRule"/>
</dbReference>
<accession>A0A9X3HY19</accession>
<keyword evidence="1 6" id="KW-0963">Cytoplasm</keyword>
<dbReference type="EMBL" id="JAKRRY010000027">
    <property type="protein sequence ID" value="MCW8347884.1"/>
    <property type="molecule type" value="Genomic_DNA"/>
</dbReference>
<dbReference type="InterPro" id="IPR007848">
    <property type="entry name" value="Small_mtfrase_dom"/>
</dbReference>
<dbReference type="RefSeq" id="WP_265676423.1">
    <property type="nucleotide sequence ID" value="NZ_JAKRRY010000027.1"/>
</dbReference>
<dbReference type="InterPro" id="IPR002052">
    <property type="entry name" value="DNA_methylase_N6_adenine_CS"/>
</dbReference>
<dbReference type="InterPro" id="IPR029063">
    <property type="entry name" value="SAM-dependent_MTases_sf"/>
</dbReference>
<evidence type="ECO:0000256" key="1">
    <source>
        <dbReference type="ARBA" id="ARBA00022490"/>
    </source>
</evidence>
<dbReference type="EC" id="2.1.1.223" evidence="6"/>
<dbReference type="HAMAP" id="MF_01872">
    <property type="entry name" value="tRNA_methyltr_YfiC"/>
    <property type="match status" value="1"/>
</dbReference>
<evidence type="ECO:0000313" key="9">
    <source>
        <dbReference type="Proteomes" id="UP001155587"/>
    </source>
</evidence>
<sequence>MTSKISTIKSFAFKQFKIHSGGAGMPVSTDGVMLGAWATFQHTDPILDIGVGTGLLTLMLAQRYPEGIIYAIDIENSAIEDATNNVAHSQWQDRIHIIKGDILRHNFEHAFSGIICNPPYFNSGEQAALQQRATARHTSSLNHTELLSRCYQLLNNDGEASFILPITEGEHFITIAQNKGWFLSRRCLVRPTQTKPVSRILFTLRKQETPITEEQLVIHSPHGGYSDAFIQLTGDFYLKM</sequence>
<dbReference type="InterPro" id="IPR050210">
    <property type="entry name" value="tRNA_Adenine-N(6)_MTase"/>
</dbReference>
<evidence type="ECO:0000259" key="7">
    <source>
        <dbReference type="Pfam" id="PF05175"/>
    </source>
</evidence>
<keyword evidence="4 6" id="KW-0949">S-adenosyl-L-methionine</keyword>
<dbReference type="Gene3D" id="3.40.50.150">
    <property type="entry name" value="Vaccinia Virus protein VP39"/>
    <property type="match status" value="1"/>
</dbReference>
<dbReference type="PANTHER" id="PTHR47739:SF1">
    <property type="entry name" value="TRNA1(VAL) (ADENINE(37)-N6)-METHYLTRANSFERASE"/>
    <property type="match status" value="1"/>
</dbReference>
<dbReference type="CDD" id="cd02440">
    <property type="entry name" value="AdoMet_MTases"/>
    <property type="match status" value="1"/>
</dbReference>
<dbReference type="PANTHER" id="PTHR47739">
    <property type="entry name" value="TRNA1(VAL) (ADENINE(37)-N6)-METHYLTRANSFERASE"/>
    <property type="match status" value="1"/>
</dbReference>
<comment type="caution">
    <text evidence="8">The sequence shown here is derived from an EMBL/GenBank/DDBJ whole genome shotgun (WGS) entry which is preliminary data.</text>
</comment>
<comment type="function">
    <text evidence="6">Specifically methylates the adenine in position 37 of tRNA(1)(Val) (anticodon cmo5UAC).</text>
</comment>
<comment type="similarity">
    <text evidence="6">Belongs to the methyltransferase superfamily. tRNA (adenine-N(6)-)-methyltransferase family.</text>
</comment>
<evidence type="ECO:0000256" key="5">
    <source>
        <dbReference type="ARBA" id="ARBA00022694"/>
    </source>
</evidence>
<protein>
    <recommendedName>
        <fullName evidence="6">tRNA1(Val) (adenine(37)-N6)-methyltransferase</fullName>
        <ecNumber evidence="6">2.1.1.223</ecNumber>
    </recommendedName>
    <alternativeName>
        <fullName evidence="6">tRNA m6A37 methyltransferase</fullName>
    </alternativeName>
</protein>
<dbReference type="GO" id="GO:0005737">
    <property type="term" value="C:cytoplasm"/>
    <property type="evidence" value="ECO:0007669"/>
    <property type="project" value="UniProtKB-SubCell"/>
</dbReference>
<keyword evidence="3 6" id="KW-0808">Transferase</keyword>
<keyword evidence="5 6" id="KW-0819">tRNA processing</keyword>
<gene>
    <name evidence="8" type="ORF">MD535_18005</name>
</gene>